<feature type="compositionally biased region" description="Polar residues" evidence="1">
    <location>
        <begin position="561"/>
        <end position="572"/>
    </location>
</feature>
<protein>
    <recommendedName>
        <fullName evidence="2">UBA domain-containing protein</fullName>
    </recommendedName>
</protein>
<dbReference type="Proteomes" id="UP000053647">
    <property type="component" value="Unassembled WGS sequence"/>
</dbReference>
<dbReference type="Gene3D" id="1.25.40.10">
    <property type="entry name" value="Tetratricopeptide repeat domain"/>
    <property type="match status" value="1"/>
</dbReference>
<dbReference type="HOGENOM" id="CLU_005723_1_1_1"/>
<feature type="region of interest" description="Disordered" evidence="1">
    <location>
        <begin position="366"/>
        <end position="435"/>
    </location>
</feature>
<feature type="compositionally biased region" description="Polar residues" evidence="1">
    <location>
        <begin position="50"/>
        <end position="60"/>
    </location>
</feature>
<evidence type="ECO:0000313" key="4">
    <source>
        <dbReference type="Proteomes" id="UP000053647"/>
    </source>
</evidence>
<feature type="compositionally biased region" description="Low complexity" evidence="1">
    <location>
        <begin position="61"/>
        <end position="78"/>
    </location>
</feature>
<accession>A0A0C9TWV6</accession>
<keyword evidence="4" id="KW-1185">Reference proteome</keyword>
<feature type="compositionally biased region" description="Pro residues" evidence="1">
    <location>
        <begin position="303"/>
        <end position="315"/>
    </location>
</feature>
<feature type="compositionally biased region" description="Acidic residues" evidence="1">
    <location>
        <begin position="254"/>
        <end position="268"/>
    </location>
</feature>
<feature type="region of interest" description="Disordered" evidence="1">
    <location>
        <begin position="808"/>
        <end position="846"/>
    </location>
</feature>
<feature type="compositionally biased region" description="Low complexity" evidence="1">
    <location>
        <begin position="832"/>
        <end position="845"/>
    </location>
</feature>
<dbReference type="InterPro" id="IPR011990">
    <property type="entry name" value="TPR-like_helical_dom_sf"/>
</dbReference>
<name>A0A0C9TWV6_PAXIN</name>
<reference evidence="4" key="2">
    <citation type="submission" date="2015-01" db="EMBL/GenBank/DDBJ databases">
        <title>Evolutionary Origins and Diversification of the Mycorrhizal Mutualists.</title>
        <authorList>
            <consortium name="DOE Joint Genome Institute"/>
            <consortium name="Mycorrhizal Genomics Consortium"/>
            <person name="Kohler A."/>
            <person name="Kuo A."/>
            <person name="Nagy L.G."/>
            <person name="Floudas D."/>
            <person name="Copeland A."/>
            <person name="Barry K.W."/>
            <person name="Cichocki N."/>
            <person name="Veneault-Fourrey C."/>
            <person name="LaButti K."/>
            <person name="Lindquist E.A."/>
            <person name="Lipzen A."/>
            <person name="Lundell T."/>
            <person name="Morin E."/>
            <person name="Murat C."/>
            <person name="Riley R."/>
            <person name="Ohm R."/>
            <person name="Sun H."/>
            <person name="Tunlid A."/>
            <person name="Henrissat B."/>
            <person name="Grigoriev I.V."/>
            <person name="Hibbett D.S."/>
            <person name="Martin F."/>
        </authorList>
    </citation>
    <scope>NUCLEOTIDE SEQUENCE [LARGE SCALE GENOMIC DNA]</scope>
    <source>
        <strain evidence="4">ATCC 200175</strain>
    </source>
</reference>
<feature type="compositionally biased region" description="Low complexity" evidence="1">
    <location>
        <begin position="585"/>
        <end position="603"/>
    </location>
</feature>
<dbReference type="InterPro" id="IPR052769">
    <property type="entry name" value="TPR_domain_protein"/>
</dbReference>
<feature type="compositionally biased region" description="Polar residues" evidence="1">
    <location>
        <begin position="407"/>
        <end position="435"/>
    </location>
</feature>
<feature type="region of interest" description="Disordered" evidence="1">
    <location>
        <begin position="1"/>
        <end position="85"/>
    </location>
</feature>
<dbReference type="Gene3D" id="1.10.8.10">
    <property type="entry name" value="DNA helicase RuvA subunit, C-terminal domain"/>
    <property type="match status" value="1"/>
</dbReference>
<feature type="region of interest" description="Disordered" evidence="1">
    <location>
        <begin position="174"/>
        <end position="336"/>
    </location>
</feature>
<feature type="compositionally biased region" description="Low complexity" evidence="1">
    <location>
        <begin position="201"/>
        <end position="221"/>
    </location>
</feature>
<feature type="compositionally biased region" description="Basic and acidic residues" evidence="1">
    <location>
        <begin position="490"/>
        <end position="537"/>
    </location>
</feature>
<dbReference type="OrthoDB" id="1717591at2759"/>
<gene>
    <name evidence="3" type="ORF">PAXINDRAFT_12571</name>
</gene>
<dbReference type="InterPro" id="IPR015940">
    <property type="entry name" value="UBA"/>
</dbReference>
<feature type="domain" description="UBA" evidence="2">
    <location>
        <begin position="322"/>
        <end position="368"/>
    </location>
</feature>
<evidence type="ECO:0000256" key="1">
    <source>
        <dbReference type="SAM" id="MobiDB-lite"/>
    </source>
</evidence>
<dbReference type="PANTHER" id="PTHR46014:SF1">
    <property type="entry name" value="TETRATRICOPEPTIDE REPEAT PROTEIN 1"/>
    <property type="match status" value="1"/>
</dbReference>
<reference evidence="3 4" key="1">
    <citation type="submission" date="2014-06" db="EMBL/GenBank/DDBJ databases">
        <authorList>
            <consortium name="DOE Joint Genome Institute"/>
            <person name="Kuo A."/>
            <person name="Kohler A."/>
            <person name="Nagy L.G."/>
            <person name="Floudas D."/>
            <person name="Copeland A."/>
            <person name="Barry K.W."/>
            <person name="Cichocki N."/>
            <person name="Veneault-Fourrey C."/>
            <person name="LaButti K."/>
            <person name="Lindquist E.A."/>
            <person name="Lipzen A."/>
            <person name="Lundell T."/>
            <person name="Morin E."/>
            <person name="Murat C."/>
            <person name="Sun H."/>
            <person name="Tunlid A."/>
            <person name="Henrissat B."/>
            <person name="Grigoriev I.V."/>
            <person name="Hibbett D.S."/>
            <person name="Martin F."/>
            <person name="Nordberg H.P."/>
            <person name="Cantor M.N."/>
            <person name="Hua S.X."/>
        </authorList>
    </citation>
    <scope>NUCLEOTIDE SEQUENCE [LARGE SCALE GENOMIC DNA]</scope>
    <source>
        <strain evidence="3 4">ATCC 200175</strain>
    </source>
</reference>
<dbReference type="PANTHER" id="PTHR46014">
    <property type="entry name" value="TETRATRICOPEPTIDE REPEAT PROTEIN 1"/>
    <property type="match status" value="1"/>
</dbReference>
<evidence type="ECO:0000313" key="3">
    <source>
        <dbReference type="EMBL" id="KIJ14743.1"/>
    </source>
</evidence>
<dbReference type="SMART" id="SM00165">
    <property type="entry name" value="UBA"/>
    <property type="match status" value="1"/>
</dbReference>
<evidence type="ECO:0000259" key="2">
    <source>
        <dbReference type="PROSITE" id="PS50030"/>
    </source>
</evidence>
<feature type="compositionally biased region" description="Basic and acidic residues" evidence="1">
    <location>
        <begin position="375"/>
        <end position="393"/>
    </location>
</feature>
<proteinExistence type="predicted"/>
<sequence>MADSFADLWASSAPAKPTQPPKKLGAVPATQHPIPTYPRRPQQDAFSILSAAQPTTRTRSPQIINQTQPQQRPTQQLPGSNNAVSGDAFSGLFSASTSTSQASIRTMTMAERAALAHKTKAQTYTAGSDSTAATSPAWAGLDSLAQSTSATKLTTSVSTPNIFDFAFDNAQVTPSSSLLNDNTTDNDDWGLSEFSSPPPVTKSNSPSISASISKSAATSKPQTLWDLDEFTSPPQPPLPSHSPSGTPGDFDFADREDELLPAGDEDGEDTFRLRAPGASSGGPSAQEDDLLGDLAKPVSQSPSPNPNPSTRPPPRLPRRTNSLSPPPHIVGQLVEMGFSPQDARAALSSTKTEIGFDVQAAAELLLSQGSGASEQRSRRPSPDLRERDRETRSRTQGTTGPPPTRSDSQSQLSTPGSSQSHSQAPGQIQGQSQIDITADKLLSQASEIGRGMFSKANALWKEGRERAAKIYEERAAAAAASGGSSVATDARPKWMRENGGRDGERARETEGDARKGGFRDDNGDNDRQGTERKERQRPVLAIPSRRSPQPPAPQPEEIDLFSSTDAPPSAYQSPFRRGKPKPQLTHTSGTTSTQVSTSAQPATHPSPPNSHTPPRNLTTTIHASALTTSTSHKVTGTQAYKLGDFPSSIASYALALSALPPHHVLRVPVLTNMALVKSKMGDLREVVKDCEEAIRVVRRFVAVDGSGPTEGDFGSDTPSTPIPVSVLGTGKVQVIVEGRALPTTTTTELPTSIDLIEGLTKAYRRRAEAYEGLEKWEMARADWEVLIGAEWVAAGAKGEALRGAGRCRRMVQGPGGDSAAQPTPPKPRRKPASSASAPSLSAGGSNTTVPRQVVLYRAHARRKSKFNTSSIYILYTLNQEATLNQIVLTSLKEYSGEIYSKVETYI</sequence>
<feature type="region of interest" description="Disordered" evidence="1">
    <location>
        <begin position="474"/>
        <end position="617"/>
    </location>
</feature>
<dbReference type="PROSITE" id="PS50030">
    <property type="entry name" value="UBA"/>
    <property type="match status" value="1"/>
</dbReference>
<dbReference type="EMBL" id="KN819341">
    <property type="protein sequence ID" value="KIJ14743.1"/>
    <property type="molecule type" value="Genomic_DNA"/>
</dbReference>
<organism evidence="3 4">
    <name type="scientific">Paxillus involutus ATCC 200175</name>
    <dbReference type="NCBI Taxonomy" id="664439"/>
    <lineage>
        <taxon>Eukaryota</taxon>
        <taxon>Fungi</taxon>
        <taxon>Dikarya</taxon>
        <taxon>Basidiomycota</taxon>
        <taxon>Agaricomycotina</taxon>
        <taxon>Agaricomycetes</taxon>
        <taxon>Agaricomycetidae</taxon>
        <taxon>Boletales</taxon>
        <taxon>Paxilineae</taxon>
        <taxon>Paxillaceae</taxon>
        <taxon>Paxillus</taxon>
    </lineage>
</organism>
<dbReference type="AlphaFoldDB" id="A0A0C9TWV6"/>
<dbReference type="SUPFAM" id="SSF46934">
    <property type="entry name" value="UBA-like"/>
    <property type="match status" value="1"/>
</dbReference>
<dbReference type="SUPFAM" id="SSF48452">
    <property type="entry name" value="TPR-like"/>
    <property type="match status" value="1"/>
</dbReference>
<dbReference type="InterPro" id="IPR009060">
    <property type="entry name" value="UBA-like_sf"/>
</dbReference>